<reference evidence="2 3" key="2">
    <citation type="submission" date="2015-10" db="EMBL/GenBank/DDBJ databases">
        <title>Comparative genomics and high-throughput reverse genetic screens identify a new phytobacterial MAMP and an Arabidopsis receptor required for immune elicitation.</title>
        <authorList>
            <person name="Mott G.A."/>
            <person name="Thakur S."/>
            <person name="Wang P.W."/>
            <person name="Desveaux D."/>
            <person name="Guttman D.S."/>
        </authorList>
    </citation>
    <scope>NUCLEOTIDE SEQUENCE [LARGE SCALE GENOMIC DNA]</scope>
    <source>
        <strain evidence="2 3">107</strain>
    </source>
</reference>
<keyword evidence="3" id="KW-1185">Reference proteome</keyword>
<dbReference type="GeneID" id="39474015"/>
<proteinExistence type="predicted"/>
<evidence type="ECO:0008006" key="4">
    <source>
        <dbReference type="Google" id="ProtNLM"/>
    </source>
</evidence>
<accession>A0ABR5KSI6</accession>
<reference evidence="2 3" key="1">
    <citation type="submission" date="2015-07" db="EMBL/GenBank/DDBJ databases">
        <authorList>
            <person name="O'Brien H.E."/>
            <person name="Thakur S."/>
            <person name="Gong Y."/>
            <person name="Wang P.W."/>
            <person name="Guttman D.S."/>
        </authorList>
    </citation>
    <scope>NUCLEOTIDE SEQUENCE [LARGE SCALE GENOMIC DNA]</scope>
    <source>
        <strain evidence="2 3">107</strain>
    </source>
</reference>
<sequence length="120" mass="12942">MKKRLAALALSIMLPFSAFAADMSCFTVPKNDDLYSQVGDFNKQQFREQKIGEQENPAQDLMGCAMSVTQGGNPANAIKGNCGCEKAIKKLCSFNIKKKRVSASGGADAAFCVPFAPWNL</sequence>
<evidence type="ECO:0000256" key="1">
    <source>
        <dbReference type="SAM" id="SignalP"/>
    </source>
</evidence>
<feature type="signal peptide" evidence="1">
    <location>
        <begin position="1"/>
        <end position="20"/>
    </location>
</feature>
<name>A0ABR5KSI6_PSEAV</name>
<protein>
    <recommendedName>
        <fullName evidence="4">Secreted protein</fullName>
    </recommendedName>
</protein>
<dbReference type="RefSeq" id="WP_005742468.1">
    <property type="nucleotide sequence ID" value="NZ_LGLK01000057.1"/>
</dbReference>
<gene>
    <name evidence="2" type="ORF">AC499_0965</name>
</gene>
<dbReference type="EMBL" id="LGLK01000057">
    <property type="protein sequence ID" value="KPC17763.1"/>
    <property type="molecule type" value="Genomic_DNA"/>
</dbReference>
<organism evidence="2 3">
    <name type="scientific">Pseudomonas amygdali pv. lachrymans</name>
    <name type="common">Pseudomonas syringae pv. lachrymans</name>
    <dbReference type="NCBI Taxonomy" id="53707"/>
    <lineage>
        <taxon>Bacteria</taxon>
        <taxon>Pseudomonadati</taxon>
        <taxon>Pseudomonadota</taxon>
        <taxon>Gammaproteobacteria</taxon>
        <taxon>Pseudomonadales</taxon>
        <taxon>Pseudomonadaceae</taxon>
        <taxon>Pseudomonas</taxon>
        <taxon>Pseudomonas amygdali</taxon>
    </lineage>
</organism>
<feature type="chain" id="PRO_5046540600" description="Secreted protein" evidence="1">
    <location>
        <begin position="21"/>
        <end position="120"/>
    </location>
</feature>
<evidence type="ECO:0000313" key="2">
    <source>
        <dbReference type="EMBL" id="KPC17763.1"/>
    </source>
</evidence>
<dbReference type="Proteomes" id="UP000037943">
    <property type="component" value="Unassembled WGS sequence"/>
</dbReference>
<evidence type="ECO:0000313" key="3">
    <source>
        <dbReference type="Proteomes" id="UP000037943"/>
    </source>
</evidence>
<comment type="caution">
    <text evidence="2">The sequence shown here is derived from an EMBL/GenBank/DDBJ whole genome shotgun (WGS) entry which is preliminary data.</text>
</comment>
<keyword evidence="1" id="KW-0732">Signal</keyword>